<dbReference type="EMBL" id="ASQP01000253">
    <property type="protein sequence ID" value="OMI38002.1"/>
    <property type="molecule type" value="Genomic_DNA"/>
</dbReference>
<keyword evidence="3" id="KW-1185">Reference proteome</keyword>
<organism evidence="2 3">
    <name type="scientific">Streptomyces sparsogenes DSM 40356</name>
    <dbReference type="NCBI Taxonomy" id="1331668"/>
    <lineage>
        <taxon>Bacteria</taxon>
        <taxon>Bacillati</taxon>
        <taxon>Actinomycetota</taxon>
        <taxon>Actinomycetes</taxon>
        <taxon>Kitasatosporales</taxon>
        <taxon>Streptomycetaceae</taxon>
        <taxon>Streptomyces</taxon>
    </lineage>
</organism>
<dbReference type="SUPFAM" id="SSF54909">
    <property type="entry name" value="Dimeric alpha+beta barrel"/>
    <property type="match status" value="1"/>
</dbReference>
<evidence type="ECO:0000313" key="3">
    <source>
        <dbReference type="Proteomes" id="UP000186168"/>
    </source>
</evidence>
<dbReference type="InterPro" id="IPR007138">
    <property type="entry name" value="ABM_dom"/>
</dbReference>
<evidence type="ECO:0000313" key="2">
    <source>
        <dbReference type="EMBL" id="OMI38002.1"/>
    </source>
</evidence>
<dbReference type="InterPro" id="IPR011008">
    <property type="entry name" value="Dimeric_a/b-barrel"/>
</dbReference>
<gene>
    <name evidence="2" type="ORF">SPAR_18238</name>
</gene>
<dbReference type="AlphaFoldDB" id="A0A1R1SI83"/>
<keyword evidence="2" id="KW-0560">Oxidoreductase</keyword>
<dbReference type="Pfam" id="PF03992">
    <property type="entry name" value="ABM"/>
    <property type="match status" value="1"/>
</dbReference>
<name>A0A1R1SI83_9ACTN</name>
<accession>A0A1R1SI83</accession>
<sequence length="58" mass="6509">MPSVVKINVLTVPEEQREVLEKRFASRAGAVESSDGFEWFELLRPQQVLGCTTSCRSP</sequence>
<evidence type="ECO:0000259" key="1">
    <source>
        <dbReference type="Pfam" id="PF03992"/>
    </source>
</evidence>
<proteinExistence type="predicted"/>
<reference evidence="2 3" key="1">
    <citation type="submission" date="2013-05" db="EMBL/GenBank/DDBJ databases">
        <title>Genome sequence of Streptomyces sparsogenes DSM 40356.</title>
        <authorList>
            <person name="Coyne S."/>
            <person name="Seebeck F.P."/>
        </authorList>
    </citation>
    <scope>NUCLEOTIDE SEQUENCE [LARGE SCALE GENOMIC DNA]</scope>
    <source>
        <strain evidence="2 3">DSM 40356</strain>
    </source>
</reference>
<comment type="caution">
    <text evidence="2">The sequence shown here is derived from an EMBL/GenBank/DDBJ whole genome shotgun (WGS) entry which is preliminary data.</text>
</comment>
<dbReference type="GO" id="GO:0004497">
    <property type="term" value="F:monooxygenase activity"/>
    <property type="evidence" value="ECO:0007669"/>
    <property type="project" value="UniProtKB-KW"/>
</dbReference>
<protein>
    <submittedName>
        <fullName evidence="2">Antibiotic biosynthesis monooxygenase</fullName>
    </submittedName>
</protein>
<keyword evidence="2" id="KW-0503">Monooxygenase</keyword>
<feature type="domain" description="ABM" evidence="1">
    <location>
        <begin position="4"/>
        <end position="46"/>
    </location>
</feature>
<dbReference type="STRING" id="67365.GCA_001704635_03815"/>
<dbReference type="Gene3D" id="3.30.70.100">
    <property type="match status" value="1"/>
</dbReference>
<dbReference type="Proteomes" id="UP000186168">
    <property type="component" value="Unassembled WGS sequence"/>
</dbReference>